<dbReference type="RefSeq" id="WP_165236462.1">
    <property type="nucleotide sequence ID" value="NZ_JAAKZV010000041.1"/>
</dbReference>
<dbReference type="AlphaFoldDB" id="A0A6G4TY69"/>
<name>A0A6G4TY69_9ACTN</name>
<dbReference type="SUPFAM" id="SSF49785">
    <property type="entry name" value="Galactose-binding domain-like"/>
    <property type="match status" value="1"/>
</dbReference>
<dbReference type="Gene3D" id="2.60.120.260">
    <property type="entry name" value="Galactose-binding domain-like"/>
    <property type="match status" value="2"/>
</dbReference>
<sequence length="1224" mass="132632">MTSRLHSSYGLLARFTDPGPEFTPLPIWWWSGAEITRDRLRWQMEQLVSQGVRQAVVMGLAPAGPMFGSLADDPPFLSPRWVELLDGACEDARRLGFRLWMYDQIGFSGANFQGRLTAAHPEFAGLALHRGPDGAIGQRVSGFDYLGTDACATLLDQVHGELARQVGHWFGTVIPGFFQDELPAMPTWGRDFAETFAEAYGYDLMPLRTALFEGDSEASARIRRDYHEHRARLARRAFFDPLDSWFAEHGLVCGFDQASPAREGDPVGGVQMYGDYLGTHAGFGAPGSDHWGDPKVHSSLAHAHGGRRTWIEAFHSSGWGGTLEETYDWLAPFLRRGANLYDPHAVYYSTAGGWWEWAPPSTCWRQPYWPAYHQFSGAVTRLCSVLTAGTHVCDTVLLSPTSTSQAYLTLDGPLPPAERAAACFHGLNGVSNWLAEKRGVLERAGIDHDTLDENTIAAGEAVPEGLRVGDETYRTVVLPEVELLDPAAGRRLVEFARSGGTVVCVGRVPEPLAGHALLVATAEEVPEAVAAGPVRVRADAPYLLRRHGDTYVVMLAAHDEHSGTKAPIVQPGRDDWYATGFSWDEYWRQLRADGYTFVPPGDRRARLRIDGLPRVRAQRWDPRTGERTELEVTADGGALLLDVPFADGPVALVVLGEDLPEASREPLGAALGSVPVDGPWSALATSTLDNRHGDLAAAGRDGVLPIEVWRLEHSAEGGAGWEQVTAGYGPFADVRDPDGTWRQAQWSLSRGIQKDPVHLEPLGPKGYVPEEFLDWRRVGGGERVAVRTGLPLPDRTGLHLAVGSNAARRVWVDGAELPSEGGGYQSFSPLPAHTAGRTVDLEIEFTAERDGPLRASFAVVADPDAYRRPEWLTGAGDVSHTFRLDEVPASGAEVLVAGEGACSVLVNGVEVGRQGDFSPYPGHQQVHVNPHDLSGVLRAGENTITLRPAEGTAVALDSPGLGLISGPDWAAEPVRRFHERDPRFLCARVRPHPLPGAHWLEPGAAPGDTVVPVVPDRAPGPRTEWLRFPAPLGTTALRIPTDLDVLVRLGDLEYKPDGGRVALPVPLAAAIPVVLEIRAVDGRRGGALLDGAIEVEVAESPVRLASWEELGLRALGGQVRYRTVITAPPAADRVVLDLGEVRGTADVLIDGRLVDQLVWGPWRTEITDALGTGEHLLEVVVRGTLAGYLDDASPTMAVTAGQTRTGLFGPVRLQRYARTSEEHA</sequence>
<protein>
    <recommendedName>
        <fullName evidence="3">Glycoside hydrolase</fullName>
    </recommendedName>
</protein>
<evidence type="ECO:0008006" key="3">
    <source>
        <dbReference type="Google" id="ProtNLM"/>
    </source>
</evidence>
<organism evidence="1 2">
    <name type="scientific">Streptomyces coryli</name>
    <dbReference type="NCBI Taxonomy" id="1128680"/>
    <lineage>
        <taxon>Bacteria</taxon>
        <taxon>Bacillati</taxon>
        <taxon>Actinomycetota</taxon>
        <taxon>Actinomycetes</taxon>
        <taxon>Kitasatosporales</taxon>
        <taxon>Streptomycetaceae</taxon>
        <taxon>Streptomyces</taxon>
    </lineage>
</organism>
<dbReference type="InterPro" id="IPR053161">
    <property type="entry name" value="Ulvan_degrading_GH"/>
</dbReference>
<reference evidence="1 2" key="1">
    <citation type="submission" date="2020-02" db="EMBL/GenBank/DDBJ databases">
        <title>Whole-genome analyses of novel actinobacteria.</title>
        <authorList>
            <person name="Sahin N."/>
        </authorList>
    </citation>
    <scope>NUCLEOTIDE SEQUENCE [LARGE SCALE GENOMIC DNA]</scope>
    <source>
        <strain evidence="1 2">A7024</strain>
    </source>
</reference>
<dbReference type="InterPro" id="IPR008979">
    <property type="entry name" value="Galactose-bd-like_sf"/>
</dbReference>
<proteinExistence type="predicted"/>
<dbReference type="PANTHER" id="PTHR36848">
    <property type="entry name" value="DNA-BINDING PROTEIN (PUTATIVE SECRETED PROTEIN)-RELATED"/>
    <property type="match status" value="1"/>
</dbReference>
<accession>A0A6G4TY69</accession>
<dbReference type="PANTHER" id="PTHR36848:SF2">
    <property type="entry name" value="SECRETED PROTEIN"/>
    <property type="match status" value="1"/>
</dbReference>
<dbReference type="EMBL" id="JAAKZV010000041">
    <property type="protein sequence ID" value="NGN64712.1"/>
    <property type="molecule type" value="Genomic_DNA"/>
</dbReference>
<gene>
    <name evidence="1" type="ORF">G5C51_12470</name>
</gene>
<evidence type="ECO:0000313" key="1">
    <source>
        <dbReference type="EMBL" id="NGN64712.1"/>
    </source>
</evidence>
<dbReference type="Proteomes" id="UP000481583">
    <property type="component" value="Unassembled WGS sequence"/>
</dbReference>
<evidence type="ECO:0000313" key="2">
    <source>
        <dbReference type="Proteomes" id="UP000481583"/>
    </source>
</evidence>
<comment type="caution">
    <text evidence="1">The sequence shown here is derived from an EMBL/GenBank/DDBJ whole genome shotgun (WGS) entry which is preliminary data.</text>
</comment>
<keyword evidence="2" id="KW-1185">Reference proteome</keyword>